<dbReference type="PRINTS" id="PR01028">
    <property type="entry name" value="OPIOIDPRCRSR"/>
</dbReference>
<proteinExistence type="inferred from homology"/>
<dbReference type="GO" id="GO:0007218">
    <property type="term" value="P:neuropeptide signaling pathway"/>
    <property type="evidence" value="ECO:0007669"/>
    <property type="project" value="InterPro"/>
</dbReference>
<dbReference type="GO" id="GO:0005886">
    <property type="term" value="C:plasma membrane"/>
    <property type="evidence" value="ECO:0007669"/>
    <property type="project" value="TreeGrafter"/>
</dbReference>
<dbReference type="PANTHER" id="PTHR11438:SF2">
    <property type="entry name" value="PREPRONOCICEPTIN"/>
    <property type="match status" value="1"/>
</dbReference>
<evidence type="ECO:0000256" key="1">
    <source>
        <dbReference type="ARBA" id="ARBA00004613"/>
    </source>
</evidence>
<dbReference type="PRINTS" id="PR01031">
    <property type="entry name" value="ORPHNNPRCRSR"/>
</dbReference>
<reference evidence="6 7" key="1">
    <citation type="journal article" date="2011" name="Proc. Natl. Acad. Sci. U.S.A.">
        <title>Genetic diversity and population structure of the endangered marsupial Sarcophilus harrisii (Tasmanian devil).</title>
        <authorList>
            <person name="Miller W."/>
            <person name="Hayes V.M."/>
            <person name="Ratan A."/>
            <person name="Petersen D.C."/>
            <person name="Wittekindt N.E."/>
            <person name="Miller J."/>
            <person name="Walenz B."/>
            <person name="Knight J."/>
            <person name="Qi J."/>
            <person name="Zhao F."/>
            <person name="Wang Q."/>
            <person name="Bedoya-Reina O.C."/>
            <person name="Katiyar N."/>
            <person name="Tomsho L.P."/>
            <person name="Kasson L.M."/>
            <person name="Hardie R.A."/>
            <person name="Woodbridge P."/>
            <person name="Tindall E.A."/>
            <person name="Bertelsen M.F."/>
            <person name="Dixon D."/>
            <person name="Pyecroft S."/>
            <person name="Helgen K.M."/>
            <person name="Lesk A.M."/>
            <person name="Pringle T.H."/>
            <person name="Patterson N."/>
            <person name="Zhang Y."/>
            <person name="Kreiss A."/>
            <person name="Woods G.M."/>
            <person name="Jones M.E."/>
            <person name="Schuster S.C."/>
        </authorList>
    </citation>
    <scope>NUCLEOTIDE SEQUENCE [LARGE SCALE GENOMIC DNA]</scope>
</reference>
<dbReference type="InterPro" id="IPR006024">
    <property type="entry name" value="Opioid_neupept"/>
</dbReference>
<keyword evidence="4" id="KW-1015">Disulfide bond</keyword>
<dbReference type="InterPro" id="IPR002367">
    <property type="entry name" value="Nociceptin"/>
</dbReference>
<dbReference type="AlphaFoldDB" id="G3X006"/>
<evidence type="ECO:0000313" key="6">
    <source>
        <dbReference type="Ensembl" id="ENSSHAP00000021011.2"/>
    </source>
</evidence>
<keyword evidence="7" id="KW-1185">Reference proteome</keyword>
<dbReference type="GO" id="GO:0007600">
    <property type="term" value="P:sensory perception"/>
    <property type="evidence" value="ECO:0007669"/>
    <property type="project" value="TreeGrafter"/>
</dbReference>
<dbReference type="HOGENOM" id="CLU_070973_1_0_1"/>
<dbReference type="PANTHER" id="PTHR11438">
    <property type="entry name" value="PROENKEPHALIN"/>
    <property type="match status" value="1"/>
</dbReference>
<comment type="subcellular location">
    <subcellularLocation>
        <location evidence="1">Secreted</location>
    </subcellularLocation>
</comment>
<gene>
    <name evidence="6" type="primary">PNOC</name>
</gene>
<dbReference type="GO" id="GO:0005576">
    <property type="term" value="C:extracellular region"/>
    <property type="evidence" value="ECO:0007669"/>
    <property type="project" value="UniProtKB-SubCell"/>
</dbReference>
<accession>G3X006</accession>
<dbReference type="InParanoid" id="G3X006"/>
<sequence length="239" mass="26050">MCVCVSACVQIYISQSDRDTAERSHITESAQLLTALSGSSPASNIMRTLFYDLLLLGLFSNVFSDCQKDCLTCREKLHPSRDSFNVDACISDCEGRDLLGAFWGPCTKAVNRGPGPLGPASKAKAAAASYQPRGMEAAEAPASHGPAEAKNRVSRIRSLFRGPEPEAAESLGEAGEEMQKKLQKRFGGFTGARKSARKLANQKRFSEFMRQYLVMSMHASERQRQGLAPGRALRQNLSV</sequence>
<keyword evidence="3" id="KW-0964">Secreted</keyword>
<dbReference type="GeneTree" id="ENSGT00950000183149"/>
<evidence type="ECO:0000256" key="3">
    <source>
        <dbReference type="ARBA" id="ARBA00022525"/>
    </source>
</evidence>
<dbReference type="GO" id="GO:0007268">
    <property type="term" value="P:chemical synaptic transmission"/>
    <property type="evidence" value="ECO:0007669"/>
    <property type="project" value="InterPro"/>
</dbReference>
<dbReference type="GO" id="GO:0030425">
    <property type="term" value="C:dendrite"/>
    <property type="evidence" value="ECO:0007669"/>
    <property type="project" value="TreeGrafter"/>
</dbReference>
<dbReference type="GO" id="GO:0031628">
    <property type="term" value="F:opioid receptor binding"/>
    <property type="evidence" value="ECO:0007669"/>
    <property type="project" value="TreeGrafter"/>
</dbReference>
<evidence type="ECO:0000256" key="4">
    <source>
        <dbReference type="ARBA" id="ARBA00023157"/>
    </source>
</evidence>
<dbReference type="FunCoup" id="G3X006">
    <property type="interactions" value="361"/>
</dbReference>
<dbReference type="STRING" id="9305.ENSSHAP00000021011"/>
<reference evidence="6" key="3">
    <citation type="submission" date="2025-09" db="UniProtKB">
        <authorList>
            <consortium name="Ensembl"/>
        </authorList>
    </citation>
    <scope>IDENTIFICATION</scope>
</reference>
<evidence type="ECO:0000313" key="7">
    <source>
        <dbReference type="Proteomes" id="UP000007648"/>
    </source>
</evidence>
<comment type="similarity">
    <text evidence="2">Belongs to the opioid neuropeptide precursor family.</text>
</comment>
<dbReference type="eggNOG" id="ENOG502S0DD">
    <property type="taxonomic scope" value="Eukaryota"/>
</dbReference>
<evidence type="ECO:0000256" key="5">
    <source>
        <dbReference type="SAM" id="MobiDB-lite"/>
    </source>
</evidence>
<feature type="region of interest" description="Disordered" evidence="5">
    <location>
        <begin position="132"/>
        <end position="151"/>
    </location>
</feature>
<dbReference type="Ensembl" id="ENSSHAT00000021181.2">
    <property type="protein sequence ID" value="ENSSHAP00000021011.2"/>
    <property type="gene ID" value="ENSSHAG00000017817.2"/>
</dbReference>
<evidence type="ECO:0000256" key="2">
    <source>
        <dbReference type="ARBA" id="ARBA00008543"/>
    </source>
</evidence>
<reference evidence="6" key="2">
    <citation type="submission" date="2025-08" db="UniProtKB">
        <authorList>
            <consortium name="Ensembl"/>
        </authorList>
    </citation>
    <scope>IDENTIFICATION</scope>
</reference>
<protein>
    <submittedName>
        <fullName evidence="6">Prepronociceptin</fullName>
    </submittedName>
</protein>
<organism evidence="6 7">
    <name type="scientific">Sarcophilus harrisii</name>
    <name type="common">Tasmanian devil</name>
    <name type="synonym">Sarcophilus laniarius</name>
    <dbReference type="NCBI Taxonomy" id="9305"/>
    <lineage>
        <taxon>Eukaryota</taxon>
        <taxon>Metazoa</taxon>
        <taxon>Chordata</taxon>
        <taxon>Craniata</taxon>
        <taxon>Vertebrata</taxon>
        <taxon>Euteleostomi</taxon>
        <taxon>Mammalia</taxon>
        <taxon>Metatheria</taxon>
        <taxon>Dasyuromorphia</taxon>
        <taxon>Dasyuridae</taxon>
        <taxon>Sarcophilus</taxon>
    </lineage>
</organism>
<name>G3X006_SARHA</name>
<dbReference type="Proteomes" id="UP000007648">
    <property type="component" value="Unassembled WGS sequence"/>
</dbReference>
<dbReference type="GO" id="GO:0043679">
    <property type="term" value="C:axon terminus"/>
    <property type="evidence" value="ECO:0007669"/>
    <property type="project" value="TreeGrafter"/>
</dbReference>
<dbReference type="GO" id="GO:0043025">
    <property type="term" value="C:neuronal cell body"/>
    <property type="evidence" value="ECO:0007669"/>
    <property type="project" value="TreeGrafter"/>
</dbReference>
<dbReference type="Pfam" id="PF01160">
    <property type="entry name" value="Opiods_neuropep"/>
    <property type="match status" value="1"/>
</dbReference>